<dbReference type="EC" id="1.7.1.17" evidence="6"/>
<dbReference type="STRING" id="910964.GEAM_1716"/>
<evidence type="ECO:0000256" key="4">
    <source>
        <dbReference type="ARBA" id="ARBA00023027"/>
    </source>
</evidence>
<dbReference type="Proteomes" id="UP000028640">
    <property type="component" value="Unassembled WGS sequence"/>
</dbReference>
<comment type="function">
    <text evidence="6">Quinone reductase that provides resistance to thiol-specific stress caused by electrophilic quinones.</text>
</comment>
<evidence type="ECO:0000256" key="1">
    <source>
        <dbReference type="ARBA" id="ARBA00022630"/>
    </source>
</evidence>
<dbReference type="InterPro" id="IPR023048">
    <property type="entry name" value="NADH:quinone_OxRdtase_FMN_depd"/>
</dbReference>
<comment type="cofactor">
    <cofactor evidence="6">
        <name>FMN</name>
        <dbReference type="ChEBI" id="CHEBI:58210"/>
    </cofactor>
    <text evidence="6">Binds 1 FMN per subunit.</text>
</comment>
<comment type="function">
    <text evidence="6">Also exhibits azoreductase activity. Catalyzes the reductive cleavage of the azo bond in aromatic azo compounds to the corresponding amines.</text>
</comment>
<comment type="catalytic activity">
    <reaction evidence="6">
        <text>2 a quinone + NADH + H(+) = 2 a 1,4-benzosemiquinone + NAD(+)</text>
        <dbReference type="Rhea" id="RHEA:65952"/>
        <dbReference type="ChEBI" id="CHEBI:15378"/>
        <dbReference type="ChEBI" id="CHEBI:57540"/>
        <dbReference type="ChEBI" id="CHEBI:57945"/>
        <dbReference type="ChEBI" id="CHEBI:132124"/>
        <dbReference type="ChEBI" id="CHEBI:134225"/>
    </reaction>
</comment>
<feature type="binding site" evidence="6">
    <location>
        <position position="10"/>
    </location>
    <ligand>
        <name>FMN</name>
        <dbReference type="ChEBI" id="CHEBI:58210"/>
    </ligand>
</feature>
<name>A0A085GC57_EWIA3</name>
<evidence type="ECO:0000256" key="2">
    <source>
        <dbReference type="ARBA" id="ARBA00022643"/>
    </source>
</evidence>
<dbReference type="InterPro" id="IPR029039">
    <property type="entry name" value="Flavoprotein-like_sf"/>
</dbReference>
<evidence type="ECO:0000256" key="3">
    <source>
        <dbReference type="ARBA" id="ARBA00023002"/>
    </source>
</evidence>
<dbReference type="Pfam" id="PF02525">
    <property type="entry name" value="Flavodoxin_2"/>
    <property type="match status" value="1"/>
</dbReference>
<accession>A0A085GC57</accession>
<feature type="binding site" evidence="6">
    <location>
        <begin position="16"/>
        <end position="18"/>
    </location>
    <ligand>
        <name>FMN</name>
        <dbReference type="ChEBI" id="CHEBI:58210"/>
    </ligand>
</feature>
<keyword evidence="9" id="KW-1185">Reference proteome</keyword>
<evidence type="ECO:0000313" key="9">
    <source>
        <dbReference type="Proteomes" id="UP000028640"/>
    </source>
</evidence>
<dbReference type="GO" id="GO:0016787">
    <property type="term" value="F:hydrolase activity"/>
    <property type="evidence" value="ECO:0007669"/>
    <property type="project" value="UniProtKB-KW"/>
</dbReference>
<keyword evidence="8" id="KW-0378">Hydrolase</keyword>
<comment type="caution">
    <text evidence="8">The sequence shown here is derived from an EMBL/GenBank/DDBJ whole genome shotgun (WGS) entry which is preliminary data.</text>
</comment>
<evidence type="ECO:0000259" key="7">
    <source>
        <dbReference type="Pfam" id="PF02525"/>
    </source>
</evidence>
<comment type="similarity">
    <text evidence="6">Belongs to the azoreductase type 1 family.</text>
</comment>
<dbReference type="SUPFAM" id="SSF52218">
    <property type="entry name" value="Flavoproteins"/>
    <property type="match status" value="1"/>
</dbReference>
<dbReference type="AlphaFoldDB" id="A0A085GC57"/>
<feature type="domain" description="Flavodoxin-like fold" evidence="7">
    <location>
        <begin position="2"/>
        <end position="197"/>
    </location>
</feature>
<dbReference type="RefSeq" id="WP_034790569.1">
    <property type="nucleotide sequence ID" value="NZ_JMPJ01000048.1"/>
</dbReference>
<dbReference type="PANTHER" id="PTHR43741">
    <property type="entry name" value="FMN-DEPENDENT NADH-AZOREDUCTASE 1"/>
    <property type="match status" value="1"/>
</dbReference>
<dbReference type="eggNOG" id="COG1182">
    <property type="taxonomic scope" value="Bacteria"/>
</dbReference>
<dbReference type="GeneID" id="78380064"/>
<comment type="catalytic activity">
    <reaction evidence="5">
        <text>N,N-dimethyl-1,4-phenylenediamine + anthranilate + 2 NAD(+) = 2-(4-dimethylaminophenyl)diazenylbenzoate + 2 NADH + 2 H(+)</text>
        <dbReference type="Rhea" id="RHEA:55872"/>
        <dbReference type="ChEBI" id="CHEBI:15378"/>
        <dbReference type="ChEBI" id="CHEBI:15783"/>
        <dbReference type="ChEBI" id="CHEBI:16567"/>
        <dbReference type="ChEBI" id="CHEBI:57540"/>
        <dbReference type="ChEBI" id="CHEBI:57945"/>
        <dbReference type="ChEBI" id="CHEBI:71579"/>
        <dbReference type="EC" id="1.7.1.17"/>
    </reaction>
    <physiologicalReaction direction="right-to-left" evidence="5">
        <dbReference type="Rhea" id="RHEA:55874"/>
    </physiologicalReaction>
</comment>
<feature type="binding site" evidence="6">
    <location>
        <begin position="140"/>
        <end position="143"/>
    </location>
    <ligand>
        <name>FMN</name>
        <dbReference type="ChEBI" id="CHEBI:58210"/>
    </ligand>
</feature>
<dbReference type="GO" id="GO:0009055">
    <property type="term" value="F:electron transfer activity"/>
    <property type="evidence" value="ECO:0007669"/>
    <property type="project" value="UniProtKB-UniRule"/>
</dbReference>
<dbReference type="GO" id="GO:0016655">
    <property type="term" value="F:oxidoreductase activity, acting on NAD(P)H, quinone or similar compound as acceptor"/>
    <property type="evidence" value="ECO:0007669"/>
    <property type="project" value="InterPro"/>
</dbReference>
<dbReference type="OrthoDB" id="9787136at2"/>
<keyword evidence="1 6" id="KW-0285">Flavoprotein</keyword>
<dbReference type="EMBL" id="JMPJ01000048">
    <property type="protein sequence ID" value="KFC81302.1"/>
    <property type="molecule type" value="Genomic_DNA"/>
</dbReference>
<comment type="subunit">
    <text evidence="6">Homodimer.</text>
</comment>
<proteinExistence type="inferred from homology"/>
<reference evidence="8 9" key="1">
    <citation type="submission" date="2014-05" db="EMBL/GenBank/DDBJ databases">
        <title>ATOL: Assembling a taxonomically balanced genome-scale reconstruction of the evolutionary history of the Enterobacteriaceae.</title>
        <authorList>
            <person name="Plunkett G.III."/>
            <person name="Neeno-Eckwall E.C."/>
            <person name="Glasner J.D."/>
            <person name="Perna N.T."/>
        </authorList>
    </citation>
    <scope>NUCLEOTIDE SEQUENCE [LARGE SCALE GENOMIC DNA]</scope>
    <source>
        <strain evidence="8 9">ATCC 33852</strain>
    </source>
</reference>
<dbReference type="InterPro" id="IPR050104">
    <property type="entry name" value="FMN-dep_NADH:Q_OxRdtase_AzoR1"/>
</dbReference>
<dbReference type="Gene3D" id="3.40.50.360">
    <property type="match status" value="1"/>
</dbReference>
<sequence length="205" mass="21853">MSKVLVLKSSILANFSQSNQLSDYFVAQYQAAHSGSQVTVRDLAADPIPVLDGELVGALRPSDAPLTPRQEEALALSNTLIEELQAHDVIVIAAPMYNFNIPTQLKNYFDLVARAGVTFKYTEKGPEGLVKGKKVIVLTSRGGIHKDTGSDLVAPYLSLFLGFLGMSDVEFIFAEGIAYGPEVATKAQAAAKEAIDAAIKQVAAA</sequence>
<dbReference type="GO" id="GO:0016652">
    <property type="term" value="F:oxidoreductase activity, acting on NAD(P)H as acceptor"/>
    <property type="evidence" value="ECO:0007669"/>
    <property type="project" value="UniProtKB-UniRule"/>
</dbReference>
<dbReference type="GO" id="GO:0010181">
    <property type="term" value="F:FMN binding"/>
    <property type="evidence" value="ECO:0007669"/>
    <property type="project" value="UniProtKB-UniRule"/>
</dbReference>
<keyword evidence="2 6" id="KW-0288">FMN</keyword>
<dbReference type="PANTHER" id="PTHR43741:SF2">
    <property type="entry name" value="FMN-DEPENDENT NADH:QUINONE OXIDOREDUCTASE"/>
    <property type="match status" value="1"/>
</dbReference>
<dbReference type="FunFam" id="3.40.50.360:FF:000010">
    <property type="entry name" value="FMN-dependent NADH-azoreductase"/>
    <property type="match status" value="1"/>
</dbReference>
<evidence type="ECO:0000256" key="6">
    <source>
        <dbReference type="HAMAP-Rule" id="MF_01216"/>
    </source>
</evidence>
<evidence type="ECO:0000313" key="8">
    <source>
        <dbReference type="EMBL" id="KFC81302.1"/>
    </source>
</evidence>
<evidence type="ECO:0000256" key="5">
    <source>
        <dbReference type="ARBA" id="ARBA00048542"/>
    </source>
</evidence>
<gene>
    <name evidence="6" type="primary">azoR</name>
    <name evidence="8" type="ORF">GEAM_1716</name>
</gene>
<dbReference type="HAMAP" id="MF_01216">
    <property type="entry name" value="Azoreductase_type1"/>
    <property type="match status" value="1"/>
</dbReference>
<dbReference type="InterPro" id="IPR003680">
    <property type="entry name" value="Flavodoxin_fold"/>
</dbReference>
<protein>
    <recommendedName>
        <fullName evidence="6">FMN dependent NADH:quinone oxidoreductase</fullName>
        <ecNumber evidence="6">1.6.5.-</ecNumber>
    </recommendedName>
    <alternativeName>
        <fullName evidence="6">Azo-dye reductase</fullName>
    </alternativeName>
    <alternativeName>
        <fullName evidence="6">FMN-dependent NADH-azo compound oxidoreductase</fullName>
    </alternativeName>
    <alternativeName>
        <fullName evidence="6">FMN-dependent NADH-azoreductase</fullName>
        <ecNumber evidence="6">1.7.1.17</ecNumber>
    </alternativeName>
</protein>
<organism evidence="8 9">
    <name type="scientific">Ewingella americana (strain ATCC 33852 / DSM 4580 / CCUG 14506 / JCM 5911 / LMG 7869 / NCTC 12157 / CDC 1468-78)</name>
    <dbReference type="NCBI Taxonomy" id="910964"/>
    <lineage>
        <taxon>Bacteria</taxon>
        <taxon>Pseudomonadati</taxon>
        <taxon>Pseudomonadota</taxon>
        <taxon>Gammaproteobacteria</taxon>
        <taxon>Enterobacterales</taxon>
        <taxon>Yersiniaceae</taxon>
        <taxon>Ewingella</taxon>
    </lineage>
</organism>
<keyword evidence="4 6" id="KW-0520">NAD</keyword>
<keyword evidence="3 6" id="KW-0560">Oxidoreductase</keyword>
<feature type="binding site" evidence="6">
    <location>
        <begin position="96"/>
        <end position="99"/>
    </location>
    <ligand>
        <name>FMN</name>
        <dbReference type="ChEBI" id="CHEBI:58210"/>
    </ligand>
</feature>
<dbReference type="EC" id="1.6.5.-" evidence="6"/>